<keyword evidence="1" id="KW-0472">Membrane</keyword>
<evidence type="ECO:0008006" key="4">
    <source>
        <dbReference type="Google" id="ProtNLM"/>
    </source>
</evidence>
<dbReference type="Pfam" id="PF11085">
    <property type="entry name" value="YqhR"/>
    <property type="match status" value="1"/>
</dbReference>
<sequence>MTVSQHQNENRNETIIGSFIMMVVITGFAGGIIWGFIAQAAYFFNFLDISPKFILTSWNGAKWVYGWLGVVISVLLLSLFSIVAALIYYALMRRIKSVIGGVIYGLLLWAITMIVFPPVFPDMPVLSKMNNITIITGICIYIVYGVFIGYSISFEYSERERIKEVDASE</sequence>
<organism evidence="2 3">
    <name type="scientific">Peribacillus saganii</name>
    <dbReference type="NCBI Taxonomy" id="2303992"/>
    <lineage>
        <taxon>Bacteria</taxon>
        <taxon>Bacillati</taxon>
        <taxon>Bacillota</taxon>
        <taxon>Bacilli</taxon>
        <taxon>Bacillales</taxon>
        <taxon>Bacillaceae</taxon>
        <taxon>Peribacillus</taxon>
    </lineage>
</organism>
<keyword evidence="3" id="KW-1185">Reference proteome</keyword>
<dbReference type="EMBL" id="QVTE01000021">
    <property type="protein sequence ID" value="RFU69782.1"/>
    <property type="molecule type" value="Genomic_DNA"/>
</dbReference>
<feature type="transmembrane region" description="Helical" evidence="1">
    <location>
        <begin position="98"/>
        <end position="120"/>
    </location>
</feature>
<protein>
    <recommendedName>
        <fullName evidence="4">Membrane protein YqhR</fullName>
    </recommendedName>
</protein>
<dbReference type="OrthoDB" id="2691442at2"/>
<proteinExistence type="predicted"/>
<evidence type="ECO:0000256" key="1">
    <source>
        <dbReference type="SAM" id="Phobius"/>
    </source>
</evidence>
<reference evidence="2 3" key="1">
    <citation type="submission" date="2018-08" db="EMBL/GenBank/DDBJ databases">
        <title>Bacillus chawlae sp. nov., Bacillus glennii sp. nov., and Bacillus saganii sp. nov. Isolated from the Vehicle Assembly Building at Kennedy Space Center where the Viking Spacecraft were Assembled.</title>
        <authorList>
            <person name="Seuylemezian A."/>
            <person name="Vaishampayan P."/>
        </authorList>
    </citation>
    <scope>NUCLEOTIDE SEQUENCE [LARGE SCALE GENOMIC DNA]</scope>
    <source>
        <strain evidence="2 3">V47-23a</strain>
    </source>
</reference>
<accession>A0A372LQ46</accession>
<feature type="transmembrane region" description="Helical" evidence="1">
    <location>
        <begin position="64"/>
        <end position="91"/>
    </location>
</feature>
<dbReference type="Proteomes" id="UP000264541">
    <property type="component" value="Unassembled WGS sequence"/>
</dbReference>
<dbReference type="InterPro" id="IPR024563">
    <property type="entry name" value="YqhR"/>
</dbReference>
<dbReference type="AlphaFoldDB" id="A0A372LQ46"/>
<feature type="transmembrane region" description="Helical" evidence="1">
    <location>
        <begin position="20"/>
        <end position="44"/>
    </location>
</feature>
<gene>
    <name evidence="2" type="ORF">D0469_08715</name>
</gene>
<name>A0A372LQ46_9BACI</name>
<keyword evidence="1" id="KW-1133">Transmembrane helix</keyword>
<keyword evidence="1" id="KW-0812">Transmembrane</keyword>
<comment type="caution">
    <text evidence="2">The sequence shown here is derived from an EMBL/GenBank/DDBJ whole genome shotgun (WGS) entry which is preliminary data.</text>
</comment>
<evidence type="ECO:0000313" key="2">
    <source>
        <dbReference type="EMBL" id="RFU69782.1"/>
    </source>
</evidence>
<evidence type="ECO:0000313" key="3">
    <source>
        <dbReference type="Proteomes" id="UP000264541"/>
    </source>
</evidence>
<feature type="transmembrane region" description="Helical" evidence="1">
    <location>
        <begin position="132"/>
        <end position="153"/>
    </location>
</feature>